<feature type="transmembrane region" description="Helical" evidence="2">
    <location>
        <begin position="229"/>
        <end position="255"/>
    </location>
</feature>
<proteinExistence type="predicted"/>
<organism evidence="3 4">
    <name type="scientific">Dendrothele bispora (strain CBS 962.96)</name>
    <dbReference type="NCBI Taxonomy" id="1314807"/>
    <lineage>
        <taxon>Eukaryota</taxon>
        <taxon>Fungi</taxon>
        <taxon>Dikarya</taxon>
        <taxon>Basidiomycota</taxon>
        <taxon>Agaricomycotina</taxon>
        <taxon>Agaricomycetes</taxon>
        <taxon>Agaricomycetidae</taxon>
        <taxon>Agaricales</taxon>
        <taxon>Agaricales incertae sedis</taxon>
        <taxon>Dendrothele</taxon>
    </lineage>
</organism>
<feature type="transmembrane region" description="Helical" evidence="2">
    <location>
        <begin position="137"/>
        <end position="157"/>
    </location>
</feature>
<feature type="compositionally biased region" description="Basic and acidic residues" evidence="1">
    <location>
        <begin position="387"/>
        <end position="400"/>
    </location>
</feature>
<keyword evidence="4" id="KW-1185">Reference proteome</keyword>
<protein>
    <submittedName>
        <fullName evidence="3">Uncharacterized protein</fullName>
    </submittedName>
</protein>
<dbReference type="OrthoDB" id="3174319at2759"/>
<reference evidence="3 4" key="1">
    <citation type="journal article" date="2019" name="Nat. Ecol. Evol.">
        <title>Megaphylogeny resolves global patterns of mushroom evolution.</title>
        <authorList>
            <person name="Varga T."/>
            <person name="Krizsan K."/>
            <person name="Foldi C."/>
            <person name="Dima B."/>
            <person name="Sanchez-Garcia M."/>
            <person name="Sanchez-Ramirez S."/>
            <person name="Szollosi G.J."/>
            <person name="Szarkandi J.G."/>
            <person name="Papp V."/>
            <person name="Albert L."/>
            <person name="Andreopoulos W."/>
            <person name="Angelini C."/>
            <person name="Antonin V."/>
            <person name="Barry K.W."/>
            <person name="Bougher N.L."/>
            <person name="Buchanan P."/>
            <person name="Buyck B."/>
            <person name="Bense V."/>
            <person name="Catcheside P."/>
            <person name="Chovatia M."/>
            <person name="Cooper J."/>
            <person name="Damon W."/>
            <person name="Desjardin D."/>
            <person name="Finy P."/>
            <person name="Geml J."/>
            <person name="Haridas S."/>
            <person name="Hughes K."/>
            <person name="Justo A."/>
            <person name="Karasinski D."/>
            <person name="Kautmanova I."/>
            <person name="Kiss B."/>
            <person name="Kocsube S."/>
            <person name="Kotiranta H."/>
            <person name="LaButti K.M."/>
            <person name="Lechner B.E."/>
            <person name="Liimatainen K."/>
            <person name="Lipzen A."/>
            <person name="Lukacs Z."/>
            <person name="Mihaltcheva S."/>
            <person name="Morgado L.N."/>
            <person name="Niskanen T."/>
            <person name="Noordeloos M.E."/>
            <person name="Ohm R.A."/>
            <person name="Ortiz-Santana B."/>
            <person name="Ovrebo C."/>
            <person name="Racz N."/>
            <person name="Riley R."/>
            <person name="Savchenko A."/>
            <person name="Shiryaev A."/>
            <person name="Soop K."/>
            <person name="Spirin V."/>
            <person name="Szebenyi C."/>
            <person name="Tomsovsky M."/>
            <person name="Tulloss R.E."/>
            <person name="Uehling J."/>
            <person name="Grigoriev I.V."/>
            <person name="Vagvolgyi C."/>
            <person name="Papp T."/>
            <person name="Martin F.M."/>
            <person name="Miettinen O."/>
            <person name="Hibbett D.S."/>
            <person name="Nagy L.G."/>
        </authorList>
    </citation>
    <scope>NUCLEOTIDE SEQUENCE [LARGE SCALE GENOMIC DNA]</scope>
    <source>
        <strain evidence="3 4">CBS 962.96</strain>
    </source>
</reference>
<evidence type="ECO:0000256" key="2">
    <source>
        <dbReference type="SAM" id="Phobius"/>
    </source>
</evidence>
<sequence>MSSPLLNPDDLTLLRANDISFAIEGIFFGILITLFAIGFYHLGRQGLFNGTPSSRGRLLLASVILIMSLSAAGVFIAHLQWGQADLSRIGAGIQNTDVAIGKFNAVAVILGRITFVLGDSIVVWRAWVLYSSDNYRVIIRMILAGCVLGSCVGAFVDAGFNLKDSTNDADGPGTTKYALYVPLLVTNVVATSLVGYKFWLYRRSLRKPEKYRSKDEIRGSSQKPAVEKILIVLLESGFAFFIVWIISALAALGFFGDIGKSVMACITPHLSSIYPTLIIILVALHKSEIDSMTMSSIEFSSSSGRQQTGRSERDIEREAEDNVYPLSFTQATFHTTTNRQQQSSATWNEAIQIGPNINEYGSSSIRSLAMNQSAKSPHFDSVGSVREATEERREEFDRTF</sequence>
<gene>
    <name evidence="3" type="ORF">K435DRAFT_966102</name>
</gene>
<accession>A0A4S8M2J6</accession>
<name>A0A4S8M2J6_DENBC</name>
<dbReference type="EMBL" id="ML179184">
    <property type="protein sequence ID" value="THU96121.1"/>
    <property type="molecule type" value="Genomic_DNA"/>
</dbReference>
<dbReference type="AlphaFoldDB" id="A0A4S8M2J6"/>
<feature type="transmembrane region" description="Helical" evidence="2">
    <location>
        <begin position="261"/>
        <end position="284"/>
    </location>
</feature>
<feature type="transmembrane region" description="Helical" evidence="2">
    <location>
        <begin position="177"/>
        <end position="200"/>
    </location>
</feature>
<feature type="transmembrane region" description="Helical" evidence="2">
    <location>
        <begin position="20"/>
        <end position="42"/>
    </location>
</feature>
<evidence type="ECO:0000313" key="4">
    <source>
        <dbReference type="Proteomes" id="UP000297245"/>
    </source>
</evidence>
<keyword evidence="2" id="KW-0812">Transmembrane</keyword>
<evidence type="ECO:0000313" key="3">
    <source>
        <dbReference type="EMBL" id="THU96121.1"/>
    </source>
</evidence>
<feature type="region of interest" description="Disordered" evidence="1">
    <location>
        <begin position="371"/>
        <end position="400"/>
    </location>
</feature>
<feature type="transmembrane region" description="Helical" evidence="2">
    <location>
        <begin position="105"/>
        <end position="130"/>
    </location>
</feature>
<dbReference type="Proteomes" id="UP000297245">
    <property type="component" value="Unassembled WGS sequence"/>
</dbReference>
<feature type="transmembrane region" description="Helical" evidence="2">
    <location>
        <begin position="58"/>
        <end position="79"/>
    </location>
</feature>
<evidence type="ECO:0000256" key="1">
    <source>
        <dbReference type="SAM" id="MobiDB-lite"/>
    </source>
</evidence>
<keyword evidence="2" id="KW-0472">Membrane</keyword>
<keyword evidence="2" id="KW-1133">Transmembrane helix</keyword>